<dbReference type="PATRIC" id="fig|1423775.4.peg.724"/>
<proteinExistence type="inferred from homology"/>
<keyword evidence="7" id="KW-0915">Sodium</keyword>
<organism evidence="13 14">
    <name type="scientific">Companilactobacillus nodensis DSM 19682 = JCM 14932 = NBRC 107160</name>
    <dbReference type="NCBI Taxonomy" id="1423775"/>
    <lineage>
        <taxon>Bacteria</taxon>
        <taxon>Bacillati</taxon>
        <taxon>Bacillota</taxon>
        <taxon>Bacilli</taxon>
        <taxon>Lactobacillales</taxon>
        <taxon>Lactobacillaceae</taxon>
        <taxon>Companilactobacillus</taxon>
    </lineage>
</organism>
<feature type="transmembrane region" description="Helical" evidence="12">
    <location>
        <begin position="376"/>
        <end position="397"/>
    </location>
</feature>
<dbReference type="Pfam" id="PF00474">
    <property type="entry name" value="SSF"/>
    <property type="match status" value="1"/>
</dbReference>
<reference evidence="13 14" key="1">
    <citation type="journal article" date="2015" name="Genome Announc.">
        <title>Expanding the biotechnology potential of lactobacilli through comparative genomics of 213 strains and associated genera.</title>
        <authorList>
            <person name="Sun Z."/>
            <person name="Harris H.M."/>
            <person name="McCann A."/>
            <person name="Guo C."/>
            <person name="Argimon S."/>
            <person name="Zhang W."/>
            <person name="Yang X."/>
            <person name="Jeffery I.B."/>
            <person name="Cooney J.C."/>
            <person name="Kagawa T.F."/>
            <person name="Liu W."/>
            <person name="Song Y."/>
            <person name="Salvetti E."/>
            <person name="Wrobel A."/>
            <person name="Rasinkangas P."/>
            <person name="Parkhill J."/>
            <person name="Rea M.C."/>
            <person name="O'Sullivan O."/>
            <person name="Ritari J."/>
            <person name="Douillard F.P."/>
            <person name="Paul Ross R."/>
            <person name="Yang R."/>
            <person name="Briner A.E."/>
            <person name="Felis G.E."/>
            <person name="de Vos W.M."/>
            <person name="Barrangou R."/>
            <person name="Klaenhammer T.R."/>
            <person name="Caufield P.W."/>
            <person name="Cui Y."/>
            <person name="Zhang H."/>
            <person name="O'Toole P.W."/>
        </authorList>
    </citation>
    <scope>NUCLEOTIDE SEQUENCE [LARGE SCALE GENOMIC DNA]</scope>
    <source>
        <strain evidence="13 14">DSM 19682</strain>
    </source>
</reference>
<comment type="similarity">
    <text evidence="2 11">Belongs to the sodium:solute symporter (SSF) (TC 2.A.21) family.</text>
</comment>
<dbReference type="GO" id="GO:0015293">
    <property type="term" value="F:symporter activity"/>
    <property type="evidence" value="ECO:0007669"/>
    <property type="project" value="TreeGrafter"/>
</dbReference>
<feature type="transmembrane region" description="Helical" evidence="12">
    <location>
        <begin position="119"/>
        <end position="145"/>
    </location>
</feature>
<sequence>MTKVGFGTLNWIVLVVYLLAMLGVGVYFTKKASKNTDAFFKAKSSIPAWAAGFSIYATTLSAITFMSTPEQAYLKDWAYGVGSLSIIIIVPILIKYYVPFFRKLQVTTAYEYLEERFSPIIRVLGSALFMLYHIGRVAIVIYLPIIAITTVSNINPILIACVVGGLCIIYTFMGGIEGVIWSDVIQGFLLLGGALLVVLIGVFSIKGGFGTVAADAIANHKILSSQDLNIGDLTKFLPLIFAGQFFNTVYQYTGSQDVVQRYQTTATQEETNKSLWTNAFLALITIPLFFGMGTVLFSFYKNSGSLPTGFNTSALVPYFVITEVPAGIAGLIIAGIFAAAQSTIASSLNAISSCFVTDFKQRFFDHKWKNISDVTLARIVIIITGLFGLAMSIYLLIGNASKTWDLFLTVTGLFGVPIAGVFAVGIFTKRANTFGVILGLIASIAVTVYVQQTNDSSLIVATVAFITSFLFSYVLSFFAPKKYVHNIVGLTASTVNEKYVKNAK</sequence>
<feature type="transmembrane region" description="Helical" evidence="12">
    <location>
        <begin position="77"/>
        <end position="98"/>
    </location>
</feature>
<protein>
    <submittedName>
        <fullName evidence="13">Transport protein</fullName>
    </submittedName>
</protein>
<dbReference type="InterPro" id="IPR038377">
    <property type="entry name" value="Na/Glc_symporter_sf"/>
</dbReference>
<evidence type="ECO:0000256" key="1">
    <source>
        <dbReference type="ARBA" id="ARBA00004651"/>
    </source>
</evidence>
<evidence type="ECO:0000256" key="2">
    <source>
        <dbReference type="ARBA" id="ARBA00006434"/>
    </source>
</evidence>
<evidence type="ECO:0000256" key="4">
    <source>
        <dbReference type="ARBA" id="ARBA00022475"/>
    </source>
</evidence>
<evidence type="ECO:0000256" key="6">
    <source>
        <dbReference type="ARBA" id="ARBA00022989"/>
    </source>
</evidence>
<dbReference type="eggNOG" id="COG0591">
    <property type="taxonomic scope" value="Bacteria"/>
</dbReference>
<evidence type="ECO:0000256" key="12">
    <source>
        <dbReference type="SAM" id="Phobius"/>
    </source>
</evidence>
<keyword evidence="3" id="KW-0813">Transport</keyword>
<evidence type="ECO:0000313" key="13">
    <source>
        <dbReference type="EMBL" id="KRK81117.1"/>
    </source>
</evidence>
<feature type="transmembrane region" description="Helical" evidence="12">
    <location>
        <begin position="188"/>
        <end position="205"/>
    </location>
</feature>
<dbReference type="STRING" id="1423775.FD03_GL000709"/>
<feature type="transmembrane region" description="Helical" evidence="12">
    <location>
        <begin position="6"/>
        <end position="28"/>
    </location>
</feature>
<accession>A0A0R1KBU8</accession>
<dbReference type="Proteomes" id="UP000051248">
    <property type="component" value="Unassembled WGS sequence"/>
</dbReference>
<evidence type="ECO:0000256" key="11">
    <source>
        <dbReference type="RuleBase" id="RU362091"/>
    </source>
</evidence>
<feature type="transmembrane region" description="Helical" evidence="12">
    <location>
        <begin position="157"/>
        <end position="176"/>
    </location>
</feature>
<gene>
    <name evidence="13" type="ORF">FD03_GL000709</name>
</gene>
<dbReference type="RefSeq" id="WP_025023303.1">
    <property type="nucleotide sequence ID" value="NZ_AZDZ01000001.1"/>
</dbReference>
<evidence type="ECO:0000256" key="10">
    <source>
        <dbReference type="ARBA" id="ARBA00023201"/>
    </source>
</evidence>
<dbReference type="Gene3D" id="1.20.1730.10">
    <property type="entry name" value="Sodium/glucose cotransporter"/>
    <property type="match status" value="1"/>
</dbReference>
<keyword evidence="14" id="KW-1185">Reference proteome</keyword>
<dbReference type="GO" id="GO:0006814">
    <property type="term" value="P:sodium ion transport"/>
    <property type="evidence" value="ECO:0007669"/>
    <property type="project" value="UniProtKB-KW"/>
</dbReference>
<dbReference type="OrthoDB" id="9810181at2"/>
<evidence type="ECO:0000256" key="5">
    <source>
        <dbReference type="ARBA" id="ARBA00022692"/>
    </source>
</evidence>
<dbReference type="PROSITE" id="PS50283">
    <property type="entry name" value="NA_SOLUT_SYMP_3"/>
    <property type="match status" value="1"/>
</dbReference>
<comment type="subcellular location">
    <subcellularLocation>
        <location evidence="1">Cell membrane</location>
        <topology evidence="1">Multi-pass membrane protein</topology>
    </subcellularLocation>
</comment>
<evidence type="ECO:0000256" key="7">
    <source>
        <dbReference type="ARBA" id="ARBA00023053"/>
    </source>
</evidence>
<evidence type="ECO:0000256" key="3">
    <source>
        <dbReference type="ARBA" id="ARBA00022448"/>
    </source>
</evidence>
<feature type="transmembrane region" description="Helical" evidence="12">
    <location>
        <begin position="403"/>
        <end position="427"/>
    </location>
</feature>
<feature type="transmembrane region" description="Helical" evidence="12">
    <location>
        <begin position="315"/>
        <end position="340"/>
    </location>
</feature>
<keyword evidence="4" id="KW-1003">Cell membrane</keyword>
<dbReference type="CDD" id="cd11495">
    <property type="entry name" value="SLC5sbd_NIS-like_u3"/>
    <property type="match status" value="1"/>
</dbReference>
<evidence type="ECO:0000256" key="9">
    <source>
        <dbReference type="ARBA" id="ARBA00023136"/>
    </source>
</evidence>
<feature type="transmembrane region" description="Helical" evidence="12">
    <location>
        <begin position="275"/>
        <end position="300"/>
    </location>
</feature>
<dbReference type="PANTHER" id="PTHR42985">
    <property type="entry name" value="SODIUM-COUPLED MONOCARBOXYLATE TRANSPORTER"/>
    <property type="match status" value="1"/>
</dbReference>
<keyword evidence="10" id="KW-0739">Sodium transport</keyword>
<keyword evidence="5 12" id="KW-0812">Transmembrane</keyword>
<dbReference type="AlphaFoldDB" id="A0A0R1KBU8"/>
<dbReference type="NCBIfam" id="TIGR00813">
    <property type="entry name" value="sss"/>
    <property type="match status" value="1"/>
</dbReference>
<name>A0A0R1KBU8_9LACO</name>
<evidence type="ECO:0000313" key="14">
    <source>
        <dbReference type="Proteomes" id="UP000051248"/>
    </source>
</evidence>
<feature type="transmembrane region" description="Helical" evidence="12">
    <location>
        <begin position="458"/>
        <end position="479"/>
    </location>
</feature>
<feature type="transmembrane region" description="Helical" evidence="12">
    <location>
        <begin position="434"/>
        <end position="452"/>
    </location>
</feature>
<evidence type="ECO:0000256" key="8">
    <source>
        <dbReference type="ARBA" id="ARBA00023065"/>
    </source>
</evidence>
<dbReference type="InterPro" id="IPR051163">
    <property type="entry name" value="Sodium:Solute_Symporter_SSF"/>
</dbReference>
<comment type="caution">
    <text evidence="13">The sequence shown here is derived from an EMBL/GenBank/DDBJ whole genome shotgun (WGS) entry which is preliminary data.</text>
</comment>
<keyword evidence="8" id="KW-0406">Ion transport</keyword>
<dbReference type="GO" id="GO:0005886">
    <property type="term" value="C:plasma membrane"/>
    <property type="evidence" value="ECO:0007669"/>
    <property type="project" value="UniProtKB-SubCell"/>
</dbReference>
<keyword evidence="9 12" id="KW-0472">Membrane</keyword>
<dbReference type="EMBL" id="AZDZ01000001">
    <property type="protein sequence ID" value="KRK81117.1"/>
    <property type="molecule type" value="Genomic_DNA"/>
</dbReference>
<keyword evidence="6 12" id="KW-1133">Transmembrane helix</keyword>
<dbReference type="InterPro" id="IPR001734">
    <property type="entry name" value="Na/solute_symporter"/>
</dbReference>
<feature type="transmembrane region" description="Helical" evidence="12">
    <location>
        <begin position="48"/>
        <end position="65"/>
    </location>
</feature>
<dbReference type="PANTHER" id="PTHR42985:SF40">
    <property type="entry name" value="LD47995P-RELATED"/>
    <property type="match status" value="1"/>
</dbReference>